<keyword evidence="2" id="KW-0812">Transmembrane</keyword>
<evidence type="ECO:0008006" key="5">
    <source>
        <dbReference type="Google" id="ProtNLM"/>
    </source>
</evidence>
<feature type="region of interest" description="Disordered" evidence="1">
    <location>
        <begin position="128"/>
        <end position="151"/>
    </location>
</feature>
<keyword evidence="4" id="KW-1185">Reference proteome</keyword>
<evidence type="ECO:0000256" key="2">
    <source>
        <dbReference type="SAM" id="Phobius"/>
    </source>
</evidence>
<feature type="compositionally biased region" description="Low complexity" evidence="1">
    <location>
        <begin position="235"/>
        <end position="254"/>
    </location>
</feature>
<dbReference type="EMBL" id="JAQQWK010000009">
    <property type="protein sequence ID" value="KAK8035650.1"/>
    <property type="molecule type" value="Genomic_DNA"/>
</dbReference>
<feature type="compositionally biased region" description="Low complexity" evidence="1">
    <location>
        <begin position="553"/>
        <end position="564"/>
    </location>
</feature>
<keyword evidence="2" id="KW-1133">Transmembrane helix</keyword>
<keyword evidence="2" id="KW-0472">Membrane</keyword>
<feature type="region of interest" description="Disordered" evidence="1">
    <location>
        <begin position="506"/>
        <end position="530"/>
    </location>
</feature>
<feature type="region of interest" description="Disordered" evidence="1">
    <location>
        <begin position="399"/>
        <end position="446"/>
    </location>
</feature>
<reference evidence="3 4" key="1">
    <citation type="submission" date="2023-01" db="EMBL/GenBank/DDBJ databases">
        <title>Analysis of 21 Apiospora genomes using comparative genomics revels a genus with tremendous synthesis potential of carbohydrate active enzymes and secondary metabolites.</title>
        <authorList>
            <person name="Sorensen T."/>
        </authorList>
    </citation>
    <scope>NUCLEOTIDE SEQUENCE [LARGE SCALE GENOMIC DNA]</scope>
    <source>
        <strain evidence="3 4">CBS 33761</strain>
    </source>
</reference>
<feature type="compositionally biased region" description="Polar residues" evidence="1">
    <location>
        <begin position="310"/>
        <end position="322"/>
    </location>
</feature>
<feature type="compositionally biased region" description="Acidic residues" evidence="1">
    <location>
        <begin position="690"/>
        <end position="700"/>
    </location>
</feature>
<evidence type="ECO:0000256" key="1">
    <source>
        <dbReference type="SAM" id="MobiDB-lite"/>
    </source>
</evidence>
<feature type="compositionally biased region" description="Polar residues" evidence="1">
    <location>
        <begin position="712"/>
        <end position="725"/>
    </location>
</feature>
<feature type="compositionally biased region" description="Basic and acidic residues" evidence="1">
    <location>
        <begin position="418"/>
        <end position="427"/>
    </location>
</feature>
<dbReference type="Proteomes" id="UP001444661">
    <property type="component" value="Unassembled WGS sequence"/>
</dbReference>
<feature type="compositionally biased region" description="Basic and acidic residues" evidence="1">
    <location>
        <begin position="142"/>
        <end position="151"/>
    </location>
</feature>
<comment type="caution">
    <text evidence="3">The sequence shown here is derived from an EMBL/GenBank/DDBJ whole genome shotgun (WGS) entry which is preliminary data.</text>
</comment>
<evidence type="ECO:0000313" key="4">
    <source>
        <dbReference type="Proteomes" id="UP001444661"/>
    </source>
</evidence>
<proteinExistence type="predicted"/>
<evidence type="ECO:0000313" key="3">
    <source>
        <dbReference type="EMBL" id="KAK8035650.1"/>
    </source>
</evidence>
<organism evidence="3 4">
    <name type="scientific">Apiospora rasikravindrae</name>
    <dbReference type="NCBI Taxonomy" id="990691"/>
    <lineage>
        <taxon>Eukaryota</taxon>
        <taxon>Fungi</taxon>
        <taxon>Dikarya</taxon>
        <taxon>Ascomycota</taxon>
        <taxon>Pezizomycotina</taxon>
        <taxon>Sordariomycetes</taxon>
        <taxon>Xylariomycetidae</taxon>
        <taxon>Amphisphaeriales</taxon>
        <taxon>Apiosporaceae</taxon>
        <taxon>Apiospora</taxon>
    </lineage>
</organism>
<name>A0ABR1SMW2_9PEZI</name>
<feature type="region of interest" description="Disordered" evidence="1">
    <location>
        <begin position="659"/>
        <end position="754"/>
    </location>
</feature>
<feature type="region of interest" description="Disordered" evidence="1">
    <location>
        <begin position="165"/>
        <end position="207"/>
    </location>
</feature>
<feature type="region of interest" description="Disordered" evidence="1">
    <location>
        <begin position="797"/>
        <end position="870"/>
    </location>
</feature>
<feature type="transmembrane region" description="Helical" evidence="2">
    <location>
        <begin position="28"/>
        <end position="51"/>
    </location>
</feature>
<feature type="region of interest" description="Disordered" evidence="1">
    <location>
        <begin position="888"/>
        <end position="931"/>
    </location>
</feature>
<feature type="compositionally biased region" description="Polar residues" evidence="1">
    <location>
        <begin position="429"/>
        <end position="446"/>
    </location>
</feature>
<feature type="region of interest" description="Disordered" evidence="1">
    <location>
        <begin position="232"/>
        <end position="254"/>
    </location>
</feature>
<feature type="compositionally biased region" description="Gly residues" evidence="1">
    <location>
        <begin position="804"/>
        <end position="814"/>
    </location>
</feature>
<feature type="compositionally biased region" description="Polar residues" evidence="1">
    <location>
        <begin position="743"/>
        <end position="754"/>
    </location>
</feature>
<feature type="region of interest" description="Disordered" evidence="1">
    <location>
        <begin position="553"/>
        <end position="644"/>
    </location>
</feature>
<feature type="region of interest" description="Disordered" evidence="1">
    <location>
        <begin position="61"/>
        <end position="85"/>
    </location>
</feature>
<sequence>MPSLVRTFASIEARNGDADSSTLSTGGIVGVAITGAFVVFVSLSLVLICVARRQERRRRQLEEQAESRTTGTPSQDGLEDQSPFPRRLRKKSLLDSEFDPEPMQQWHRISLPVIPPVFSRRPSLNLAPFRDDVHSSAGQSQRSEKDRGRELRELRRTSSWIDEDALHGPRISKPKSKSSLLSLRRKLSSRQPSSNPGLLGSPTLPHAEHKSMDIGEALPVLDRSATVLYRPQTASAPQTSPTGTQQPLTTTQQTRSTNTIAFEAAQQLAGQSRLPDIQRPPRICTSTTELSSILQLMAARLEDGNRSPRRQTMFSRSTTRSTQQLVRFVDAHNNGEATSPGRSQNSVPEVMVVTELEAVDTTTQKGPTPSLVHRPSHDRQVSHMSHVSQFSIVSEADSMLASRRGSQPEVETALSSPSRHERAKELAQAEQNQELRPTTSGSDSSALSTLYSVDEEAEVTQARCTVIERTLTTHQSYERYDKSPKFPFENGGSPKMGRLRRGTLGQFHGPRPMPRPESPAMPASPQARADKPLETSLHFSIYAVDDDPFIAESSQSQNSSRLSQVFKDLPSNVHRPETGSRTRDSTLASSSKPAARVTKATGTPSPWPKSLQITVPPPYARPSSPTLSSRSGASSIHESHSHGHSMSIATTVGYSTSTLFTIPSPEGSPTKVPQRPESRAGFHCDPVTTSDEDEDEEDEQRDIVHDNMPRFVNQSRSTSSGSVYSQEEGEEVDRLRPLRLTAKKSNTSNRDSTQIASVVAELRRMNSQVSQTSGYSTSSTASLNTLAANTIPEEIGSPTLPVLRGGGFSPGKKGGTSRASRNYLSVGGSPEKSSHGKRFSDGALVSRRRVSGGARRSRRGTVGAGMGSGTGLAARLKELDRHMAGMSKGVVTRSPAKSSAMHLRTEASSESLYDEHGFLKSSPVGTPVARG</sequence>
<feature type="compositionally biased region" description="Basic residues" evidence="1">
    <location>
        <begin position="846"/>
        <end position="859"/>
    </location>
</feature>
<gene>
    <name evidence="3" type="ORF">PG993_010645</name>
</gene>
<feature type="compositionally biased region" description="Basic and acidic residues" evidence="1">
    <location>
        <begin position="903"/>
        <end position="918"/>
    </location>
</feature>
<accession>A0ABR1SMW2</accession>
<protein>
    <recommendedName>
        <fullName evidence="5">Transmembrane protein</fullName>
    </recommendedName>
</protein>
<feature type="region of interest" description="Disordered" evidence="1">
    <location>
        <begin position="359"/>
        <end position="384"/>
    </location>
</feature>
<feature type="compositionally biased region" description="Basic and acidic residues" evidence="1">
    <location>
        <begin position="574"/>
        <end position="584"/>
    </location>
</feature>
<feature type="region of interest" description="Disordered" evidence="1">
    <location>
        <begin position="303"/>
        <end position="322"/>
    </location>
</feature>